<feature type="region of interest" description="Disordered" evidence="1">
    <location>
        <begin position="54"/>
        <end position="78"/>
    </location>
</feature>
<name>A0AAJ4XJE0_9BASI</name>
<feature type="region of interest" description="Disordered" evidence="1">
    <location>
        <begin position="1"/>
        <end position="30"/>
    </location>
</feature>
<dbReference type="AlphaFoldDB" id="A0AAJ4XJE0"/>
<feature type="compositionally biased region" description="Basic and acidic residues" evidence="1">
    <location>
        <begin position="56"/>
        <end position="65"/>
    </location>
</feature>
<protein>
    <submittedName>
        <fullName evidence="2">Uncharacterized protein</fullName>
    </submittedName>
</protein>
<organism evidence="2 3">
    <name type="scientific">Melanopsichium pennsylvanicum</name>
    <dbReference type="NCBI Taxonomy" id="63383"/>
    <lineage>
        <taxon>Eukaryota</taxon>
        <taxon>Fungi</taxon>
        <taxon>Dikarya</taxon>
        <taxon>Basidiomycota</taxon>
        <taxon>Ustilaginomycotina</taxon>
        <taxon>Ustilaginomycetes</taxon>
        <taxon>Ustilaginales</taxon>
        <taxon>Ustilaginaceae</taxon>
        <taxon>Melanopsichium</taxon>
    </lineage>
</organism>
<keyword evidence="3" id="KW-1185">Reference proteome</keyword>
<evidence type="ECO:0000313" key="2">
    <source>
        <dbReference type="EMBL" id="SNX83223.1"/>
    </source>
</evidence>
<evidence type="ECO:0000313" key="3">
    <source>
        <dbReference type="Proteomes" id="UP001294444"/>
    </source>
</evidence>
<dbReference type="Proteomes" id="UP001294444">
    <property type="component" value="Unassembled WGS sequence"/>
</dbReference>
<reference evidence="2" key="1">
    <citation type="submission" date="2023-10" db="EMBL/GenBank/DDBJ databases">
        <authorList>
            <person name="Guldener U."/>
        </authorList>
    </citation>
    <scope>NUCLEOTIDE SEQUENCE</scope>
    <source>
        <strain evidence="2">Mp4</strain>
    </source>
</reference>
<gene>
    <name evidence="2" type="ORF">MEPE_01929</name>
</gene>
<evidence type="ECO:0000256" key="1">
    <source>
        <dbReference type="SAM" id="MobiDB-lite"/>
    </source>
</evidence>
<proteinExistence type="predicted"/>
<dbReference type="EMBL" id="OAPG01000003">
    <property type="protein sequence ID" value="SNX83223.1"/>
    <property type="molecule type" value="Genomic_DNA"/>
</dbReference>
<accession>A0AAJ4XJE0</accession>
<comment type="caution">
    <text evidence="2">The sequence shown here is derived from an EMBL/GenBank/DDBJ whole genome shotgun (WGS) entry which is preliminary data.</text>
</comment>
<sequence>MGKALDSAVEACQASPGQRDLGVPWPVNRRQTGTSDLEVMLESLVDDACSRAARQPLEDGRERQSVRNAVKSDGPLEA</sequence>